<proteinExistence type="predicted"/>
<accession>A0A917KT05</accession>
<dbReference type="AlphaFoldDB" id="A0A917KT05"/>
<sequence length="63" mass="6484">MLPPSPQRWTIDCPGRTASPDERGAHGPYSAGALVVSVPASVSDSDALDEPLNARIASGRSVP</sequence>
<name>A0A917KT05_9ACTN</name>
<dbReference type="Proteomes" id="UP000625682">
    <property type="component" value="Unassembled WGS sequence"/>
</dbReference>
<gene>
    <name evidence="2" type="ORF">GCM10012282_22040</name>
</gene>
<evidence type="ECO:0000313" key="3">
    <source>
        <dbReference type="Proteomes" id="UP000625682"/>
    </source>
</evidence>
<dbReference type="EMBL" id="BMMU01000005">
    <property type="protein sequence ID" value="GGJ25041.1"/>
    <property type="molecule type" value="Genomic_DNA"/>
</dbReference>
<evidence type="ECO:0000256" key="1">
    <source>
        <dbReference type="SAM" id="MobiDB-lite"/>
    </source>
</evidence>
<reference evidence="2" key="1">
    <citation type="journal article" date="2014" name="Int. J. Syst. Evol. Microbiol.">
        <title>Complete genome sequence of Corynebacterium casei LMG S-19264T (=DSM 44701T), isolated from a smear-ripened cheese.</title>
        <authorList>
            <consortium name="US DOE Joint Genome Institute (JGI-PGF)"/>
            <person name="Walter F."/>
            <person name="Albersmeier A."/>
            <person name="Kalinowski J."/>
            <person name="Ruckert C."/>
        </authorList>
    </citation>
    <scope>NUCLEOTIDE SEQUENCE</scope>
    <source>
        <strain evidence="2">CGMCC 4.7272</strain>
    </source>
</reference>
<protein>
    <submittedName>
        <fullName evidence="2">Uncharacterized protein</fullName>
    </submittedName>
</protein>
<reference evidence="2" key="2">
    <citation type="submission" date="2020-09" db="EMBL/GenBank/DDBJ databases">
        <authorList>
            <person name="Sun Q."/>
            <person name="Zhou Y."/>
        </authorList>
    </citation>
    <scope>NUCLEOTIDE SEQUENCE</scope>
    <source>
        <strain evidence="2">CGMCC 4.7272</strain>
    </source>
</reference>
<organism evidence="2 3">
    <name type="scientific">Streptomyces lacrimifluminis</name>
    <dbReference type="NCBI Taxonomy" id="1500077"/>
    <lineage>
        <taxon>Bacteria</taxon>
        <taxon>Bacillati</taxon>
        <taxon>Actinomycetota</taxon>
        <taxon>Actinomycetes</taxon>
        <taxon>Kitasatosporales</taxon>
        <taxon>Streptomycetaceae</taxon>
        <taxon>Streptomyces</taxon>
    </lineage>
</organism>
<evidence type="ECO:0000313" key="2">
    <source>
        <dbReference type="EMBL" id="GGJ25041.1"/>
    </source>
</evidence>
<comment type="caution">
    <text evidence="2">The sequence shown here is derived from an EMBL/GenBank/DDBJ whole genome shotgun (WGS) entry which is preliminary data.</text>
</comment>
<keyword evidence="3" id="KW-1185">Reference proteome</keyword>
<feature type="region of interest" description="Disordered" evidence="1">
    <location>
        <begin position="1"/>
        <end position="29"/>
    </location>
</feature>